<dbReference type="Proteomes" id="UP000187148">
    <property type="component" value="Chromosome"/>
</dbReference>
<protein>
    <submittedName>
        <fullName evidence="1">Uncharacterized protein</fullName>
    </submittedName>
</protein>
<evidence type="ECO:0000313" key="1">
    <source>
        <dbReference type="EMBL" id="APZ05451.1"/>
    </source>
</evidence>
<dbReference type="AlphaFoldDB" id="A0A807LGD2"/>
<evidence type="ECO:0000313" key="2">
    <source>
        <dbReference type="Proteomes" id="UP000187148"/>
    </source>
</evidence>
<name>A0A807LGD2_9ENTR</name>
<sequence length="89" mass="10404">MITQAEAIEIARAYAAQSRRGWDEYAHHATVITLYGEPVWMIATTDVEYSTELPWLMTHLPNPRYYYISMVEAKCIAVGHRVNQYQRVR</sequence>
<dbReference type="KEGG" id="kco:BWI95_10550"/>
<accession>A0A807LGD2</accession>
<dbReference type="RefSeq" id="WP_054804067.1">
    <property type="nucleotide sequence ID" value="NZ_CP019445.1"/>
</dbReference>
<keyword evidence="2" id="KW-1185">Reference proteome</keyword>
<proteinExistence type="predicted"/>
<dbReference type="EMBL" id="CP019445">
    <property type="protein sequence ID" value="APZ05451.1"/>
    <property type="molecule type" value="Genomic_DNA"/>
</dbReference>
<gene>
    <name evidence="1" type="ORF">BWI95_10550</name>
</gene>
<reference evidence="1 2" key="1">
    <citation type="submission" date="2017-01" db="EMBL/GenBank/DDBJ databases">
        <authorList>
            <person name="Cao J.-M."/>
        </authorList>
    </citation>
    <scope>NUCLEOTIDE SEQUENCE [LARGE SCALE GENOMIC DNA]</scope>
    <source>
        <strain evidence="1 2">888-76</strain>
    </source>
</reference>
<organism evidence="1 2">
    <name type="scientific">Kosakonia cowanii JCM 10956 = DSM 18146</name>
    <dbReference type="NCBI Taxonomy" id="1300165"/>
    <lineage>
        <taxon>Bacteria</taxon>
        <taxon>Pseudomonadati</taxon>
        <taxon>Pseudomonadota</taxon>
        <taxon>Gammaproteobacteria</taxon>
        <taxon>Enterobacterales</taxon>
        <taxon>Enterobacteriaceae</taxon>
        <taxon>Kosakonia</taxon>
    </lineage>
</organism>